<reference evidence="1" key="1">
    <citation type="journal article" date="2017" name="Nature">
        <title>The sunflower genome provides insights into oil metabolism, flowering and Asterid evolution.</title>
        <authorList>
            <person name="Badouin H."/>
            <person name="Gouzy J."/>
            <person name="Grassa C.J."/>
            <person name="Murat F."/>
            <person name="Staton S.E."/>
            <person name="Cottret L."/>
            <person name="Lelandais-Briere C."/>
            <person name="Owens G.L."/>
            <person name="Carrere S."/>
            <person name="Mayjonade B."/>
            <person name="Legrand L."/>
            <person name="Gill N."/>
            <person name="Kane N.C."/>
            <person name="Bowers J.E."/>
            <person name="Hubner S."/>
            <person name="Bellec A."/>
            <person name="Berard A."/>
            <person name="Berges H."/>
            <person name="Blanchet N."/>
            <person name="Boniface M.C."/>
            <person name="Brunel D."/>
            <person name="Catrice O."/>
            <person name="Chaidir N."/>
            <person name="Claudel C."/>
            <person name="Donnadieu C."/>
            <person name="Faraut T."/>
            <person name="Fievet G."/>
            <person name="Helmstetter N."/>
            <person name="King M."/>
            <person name="Knapp S.J."/>
            <person name="Lai Z."/>
            <person name="Le Paslier M.C."/>
            <person name="Lippi Y."/>
            <person name="Lorenzon L."/>
            <person name="Mandel J.R."/>
            <person name="Marage G."/>
            <person name="Marchand G."/>
            <person name="Marquand E."/>
            <person name="Bret-Mestries E."/>
            <person name="Morien E."/>
            <person name="Nambeesan S."/>
            <person name="Nguyen T."/>
            <person name="Pegot-Espagnet P."/>
            <person name="Pouilly N."/>
            <person name="Raftis F."/>
            <person name="Sallet E."/>
            <person name="Schiex T."/>
            <person name="Thomas J."/>
            <person name="Vandecasteele C."/>
            <person name="Vares D."/>
            <person name="Vear F."/>
            <person name="Vautrin S."/>
            <person name="Crespi M."/>
            <person name="Mangin B."/>
            <person name="Burke J.M."/>
            <person name="Salse J."/>
            <person name="Munos S."/>
            <person name="Vincourt P."/>
            <person name="Rieseberg L.H."/>
            <person name="Langlade N.B."/>
        </authorList>
    </citation>
    <scope>NUCLEOTIDE SEQUENCE</scope>
    <source>
        <tissue evidence="1">Leaves</tissue>
    </source>
</reference>
<sequence>MNTQQNKVFVNPYIFIYKYAYFNIKFYLYETGVTHHILQGPDSFVEHKNCSGK</sequence>
<comment type="caution">
    <text evidence="1">The sequence shown here is derived from an EMBL/GenBank/DDBJ whole genome shotgun (WGS) entry which is preliminary data.</text>
</comment>
<dbReference type="Proteomes" id="UP000215914">
    <property type="component" value="Unassembled WGS sequence"/>
</dbReference>
<dbReference type="EMBL" id="MNCJ02000331">
    <property type="protein sequence ID" value="KAF5760200.1"/>
    <property type="molecule type" value="Genomic_DNA"/>
</dbReference>
<accession>A0A9K3DR80</accession>
<proteinExistence type="predicted"/>
<evidence type="ECO:0000313" key="2">
    <source>
        <dbReference type="Proteomes" id="UP000215914"/>
    </source>
</evidence>
<reference evidence="1" key="2">
    <citation type="submission" date="2020-06" db="EMBL/GenBank/DDBJ databases">
        <title>Helianthus annuus Genome sequencing and assembly Release 2.</title>
        <authorList>
            <person name="Gouzy J."/>
            <person name="Langlade N."/>
            <person name="Munos S."/>
        </authorList>
    </citation>
    <scope>NUCLEOTIDE SEQUENCE</scope>
    <source>
        <tissue evidence="1">Leaves</tissue>
    </source>
</reference>
<keyword evidence="2" id="KW-1185">Reference proteome</keyword>
<dbReference type="AlphaFoldDB" id="A0A9K3DR80"/>
<dbReference type="Gramene" id="mRNA:HanXRQr2_Chr16g0750621">
    <property type="protein sequence ID" value="CDS:HanXRQr2_Chr16g0750621.1"/>
    <property type="gene ID" value="HanXRQr2_Chr16g0750621"/>
</dbReference>
<organism evidence="1 2">
    <name type="scientific">Helianthus annuus</name>
    <name type="common">Common sunflower</name>
    <dbReference type="NCBI Taxonomy" id="4232"/>
    <lineage>
        <taxon>Eukaryota</taxon>
        <taxon>Viridiplantae</taxon>
        <taxon>Streptophyta</taxon>
        <taxon>Embryophyta</taxon>
        <taxon>Tracheophyta</taxon>
        <taxon>Spermatophyta</taxon>
        <taxon>Magnoliopsida</taxon>
        <taxon>eudicotyledons</taxon>
        <taxon>Gunneridae</taxon>
        <taxon>Pentapetalae</taxon>
        <taxon>asterids</taxon>
        <taxon>campanulids</taxon>
        <taxon>Asterales</taxon>
        <taxon>Asteraceae</taxon>
        <taxon>Asteroideae</taxon>
        <taxon>Heliantheae alliance</taxon>
        <taxon>Heliantheae</taxon>
        <taxon>Helianthus</taxon>
    </lineage>
</organism>
<gene>
    <name evidence="1" type="ORF">HanXRQr2_Chr16g0750621</name>
</gene>
<evidence type="ECO:0000313" key="1">
    <source>
        <dbReference type="EMBL" id="KAF5760200.1"/>
    </source>
</evidence>
<protein>
    <submittedName>
        <fullName evidence="1">Uncharacterized protein</fullName>
    </submittedName>
</protein>
<name>A0A9K3DR80_HELAN</name>